<reference evidence="1" key="1">
    <citation type="submission" date="2022-11" db="EMBL/GenBank/DDBJ databases">
        <authorList>
            <person name="Petersen C."/>
        </authorList>
    </citation>
    <scope>NUCLEOTIDE SEQUENCE</scope>
    <source>
        <strain evidence="1">IBT 21917</strain>
    </source>
</reference>
<reference evidence="1" key="2">
    <citation type="journal article" date="2023" name="IMA Fungus">
        <title>Comparative genomic study of the Penicillium genus elucidates a diverse pangenome and 15 lateral gene transfer events.</title>
        <authorList>
            <person name="Petersen C."/>
            <person name="Sorensen T."/>
            <person name="Nielsen M.R."/>
            <person name="Sondergaard T.E."/>
            <person name="Sorensen J.L."/>
            <person name="Fitzpatrick D.A."/>
            <person name="Frisvad J.C."/>
            <person name="Nielsen K.L."/>
        </authorList>
    </citation>
    <scope>NUCLEOTIDE SEQUENCE</scope>
    <source>
        <strain evidence="1">IBT 21917</strain>
    </source>
</reference>
<evidence type="ECO:0000313" key="1">
    <source>
        <dbReference type="EMBL" id="KAJ5155585.1"/>
    </source>
</evidence>
<comment type="caution">
    <text evidence="1">The sequence shown here is derived from an EMBL/GenBank/DDBJ whole genome shotgun (WGS) entry which is preliminary data.</text>
</comment>
<proteinExistence type="predicted"/>
<keyword evidence="2" id="KW-1185">Reference proteome</keyword>
<dbReference type="Proteomes" id="UP001146351">
    <property type="component" value="Unassembled WGS sequence"/>
</dbReference>
<name>A0A9W9HSL2_9EURO</name>
<protein>
    <submittedName>
        <fullName evidence="1">Uncharacterized protein</fullName>
    </submittedName>
</protein>
<dbReference type="AlphaFoldDB" id="A0A9W9HSL2"/>
<evidence type="ECO:0000313" key="2">
    <source>
        <dbReference type="Proteomes" id="UP001146351"/>
    </source>
</evidence>
<sequence length="181" mass="20609">MPSSIEDVRPSTANELQQSRVLVCCLDEPDNVASLDTAFSQKETIPVLTPRGRVNKKLHVLLRSSFHPLLQRKYIPTREGHFAKELRVWVGMDLDYHGPTADASKFIQLLEVAAVADKLHIQLEIDQPRAESSARRVFWMELYMHFDARPPGNKISPTEHAMIPAAAKRHFRLLKELHARG</sequence>
<gene>
    <name evidence="1" type="ORF">N7492_008388</name>
</gene>
<dbReference type="EMBL" id="JAPQKO010000006">
    <property type="protein sequence ID" value="KAJ5155585.1"/>
    <property type="molecule type" value="Genomic_DNA"/>
</dbReference>
<accession>A0A9W9HSL2</accession>
<organism evidence="1 2">
    <name type="scientific">Penicillium capsulatum</name>
    <dbReference type="NCBI Taxonomy" id="69766"/>
    <lineage>
        <taxon>Eukaryota</taxon>
        <taxon>Fungi</taxon>
        <taxon>Dikarya</taxon>
        <taxon>Ascomycota</taxon>
        <taxon>Pezizomycotina</taxon>
        <taxon>Eurotiomycetes</taxon>
        <taxon>Eurotiomycetidae</taxon>
        <taxon>Eurotiales</taxon>
        <taxon>Aspergillaceae</taxon>
        <taxon>Penicillium</taxon>
    </lineage>
</organism>